<gene>
    <name evidence="2" type="ORF">N825_20260</name>
</gene>
<dbReference type="Pfam" id="PF07883">
    <property type="entry name" value="Cupin_2"/>
    <property type="match status" value="1"/>
</dbReference>
<organism evidence="2 3">
    <name type="scientific">Skermanella stibiiresistens SB22</name>
    <dbReference type="NCBI Taxonomy" id="1385369"/>
    <lineage>
        <taxon>Bacteria</taxon>
        <taxon>Pseudomonadati</taxon>
        <taxon>Pseudomonadota</taxon>
        <taxon>Alphaproteobacteria</taxon>
        <taxon>Rhodospirillales</taxon>
        <taxon>Azospirillaceae</taxon>
        <taxon>Skermanella</taxon>
    </lineage>
</organism>
<protein>
    <submittedName>
        <fullName evidence="2">Cupin</fullName>
    </submittedName>
</protein>
<dbReference type="Gene3D" id="2.60.120.10">
    <property type="entry name" value="Jelly Rolls"/>
    <property type="match status" value="1"/>
</dbReference>
<dbReference type="InterPro" id="IPR011051">
    <property type="entry name" value="RmlC_Cupin_sf"/>
</dbReference>
<proteinExistence type="predicted"/>
<dbReference type="AlphaFoldDB" id="W9H887"/>
<sequence>MGSFKNNVFDDIPDVMPEEILQDLLVTPGVRIERIVSRGQSSPPGFWYDQPEGEWVIVLRGAAILEFEGEAEPHRLLSGDHLNIPPRRRHRVAWTDPDQPTVWIAVFHADRRAD</sequence>
<evidence type="ECO:0000259" key="1">
    <source>
        <dbReference type="Pfam" id="PF07883"/>
    </source>
</evidence>
<dbReference type="Proteomes" id="UP000019486">
    <property type="component" value="Unassembled WGS sequence"/>
</dbReference>
<dbReference type="OrthoDB" id="9798585at2"/>
<accession>W9H887</accession>
<dbReference type="InterPro" id="IPR014710">
    <property type="entry name" value="RmlC-like_jellyroll"/>
</dbReference>
<evidence type="ECO:0000313" key="2">
    <source>
        <dbReference type="EMBL" id="EWY42229.1"/>
    </source>
</evidence>
<name>W9H887_9PROT</name>
<comment type="caution">
    <text evidence="2">The sequence shown here is derived from an EMBL/GenBank/DDBJ whole genome shotgun (WGS) entry which is preliminary data.</text>
</comment>
<dbReference type="STRING" id="1385369.N825_20260"/>
<dbReference type="InterPro" id="IPR013096">
    <property type="entry name" value="Cupin_2"/>
</dbReference>
<feature type="domain" description="Cupin type-2" evidence="1">
    <location>
        <begin position="49"/>
        <end position="107"/>
    </location>
</feature>
<reference evidence="2 3" key="1">
    <citation type="submission" date="2013-08" db="EMBL/GenBank/DDBJ databases">
        <title>The genome sequence of Skermanella stibiiresistens.</title>
        <authorList>
            <person name="Zhu W."/>
            <person name="Wang G."/>
        </authorList>
    </citation>
    <scope>NUCLEOTIDE SEQUENCE [LARGE SCALE GENOMIC DNA]</scope>
    <source>
        <strain evidence="2 3">SB22</strain>
    </source>
</reference>
<dbReference type="SUPFAM" id="SSF51182">
    <property type="entry name" value="RmlC-like cupins"/>
    <property type="match status" value="1"/>
</dbReference>
<dbReference type="EMBL" id="AVFL01000002">
    <property type="protein sequence ID" value="EWY42229.1"/>
    <property type="molecule type" value="Genomic_DNA"/>
</dbReference>
<keyword evidence="3" id="KW-1185">Reference proteome</keyword>
<dbReference type="CDD" id="cd06981">
    <property type="entry name" value="cupin_reut_a1446"/>
    <property type="match status" value="1"/>
</dbReference>
<evidence type="ECO:0000313" key="3">
    <source>
        <dbReference type="Proteomes" id="UP000019486"/>
    </source>
</evidence>